<dbReference type="InterPro" id="IPR044205">
    <property type="entry name" value="KIC/PBP1/KRP1"/>
</dbReference>
<dbReference type="InterPro" id="IPR018247">
    <property type="entry name" value="EF_Hand_1_Ca_BS"/>
</dbReference>
<evidence type="ECO:0000259" key="2">
    <source>
        <dbReference type="PROSITE" id="PS50222"/>
    </source>
</evidence>
<reference evidence="3" key="1">
    <citation type="submission" date="2015-03" db="EMBL/GenBank/DDBJ databases">
        <title>A transcriptome of Araucaria cunninghamii, an australian fine timber species.</title>
        <authorList>
            <person name="Jing Yi C.J.Y."/>
            <person name="Yin San L.Y.S."/>
            <person name="Abdul Karim S.S."/>
            <person name="Wan Azmi N.N."/>
            <person name="Hercus R.R."/>
            <person name="Croft L.L."/>
        </authorList>
    </citation>
    <scope>NUCLEOTIDE SEQUENCE</scope>
    <source>
        <strain evidence="3">MI0301</strain>
        <tissue evidence="3">Leaf</tissue>
    </source>
</reference>
<dbReference type="SMART" id="SM00054">
    <property type="entry name" value="EFh"/>
    <property type="match status" value="1"/>
</dbReference>
<protein>
    <recommendedName>
        <fullName evidence="2">EF-hand domain-containing protein</fullName>
    </recommendedName>
</protein>
<dbReference type="InterPro" id="IPR002048">
    <property type="entry name" value="EF_hand_dom"/>
</dbReference>
<dbReference type="GO" id="GO:0005509">
    <property type="term" value="F:calcium ion binding"/>
    <property type="evidence" value="ECO:0007669"/>
    <property type="project" value="InterPro"/>
</dbReference>
<keyword evidence="1" id="KW-0106">Calcium</keyword>
<organism evidence="3">
    <name type="scientific">Araucaria cunninghamii</name>
    <name type="common">Hoop pine</name>
    <name type="synonym">Moreton Bay pine</name>
    <dbReference type="NCBI Taxonomy" id="56994"/>
    <lineage>
        <taxon>Eukaryota</taxon>
        <taxon>Viridiplantae</taxon>
        <taxon>Streptophyta</taxon>
        <taxon>Embryophyta</taxon>
        <taxon>Tracheophyta</taxon>
        <taxon>Spermatophyta</taxon>
        <taxon>Pinopsida</taxon>
        <taxon>Pinidae</taxon>
        <taxon>Conifers II</taxon>
        <taxon>Araucariales</taxon>
        <taxon>Araucariaceae</taxon>
        <taxon>Araucaria</taxon>
    </lineage>
</organism>
<dbReference type="PANTHER" id="PTHR47319:SF4">
    <property type="entry name" value="CALCIUM-BINDING PROTEIN KIC"/>
    <property type="match status" value="1"/>
</dbReference>
<dbReference type="SUPFAM" id="SSF47473">
    <property type="entry name" value="EF-hand"/>
    <property type="match status" value="1"/>
</dbReference>
<dbReference type="Gene3D" id="1.10.238.10">
    <property type="entry name" value="EF-hand"/>
    <property type="match status" value="1"/>
</dbReference>
<evidence type="ECO:0000313" key="3">
    <source>
        <dbReference type="EMBL" id="JAG97459.1"/>
    </source>
</evidence>
<dbReference type="PROSITE" id="PS50222">
    <property type="entry name" value="EF_HAND_2"/>
    <property type="match status" value="1"/>
</dbReference>
<dbReference type="AlphaFoldDB" id="A0A0D6R3T2"/>
<sequence>MTKRGEEIMGFKDYLPIMAERLGEEKFMGELCNGFRLLTDSEKGVITLQSLHKNASALGIEGMGEDELRAMIVTGDLNGDGVLDQKEFCILMLRLSPSLMKDAQKWLEKGLLHEVDRFVR</sequence>
<dbReference type="PROSITE" id="PS00018">
    <property type="entry name" value="EF_HAND_1"/>
    <property type="match status" value="1"/>
</dbReference>
<proteinExistence type="predicted"/>
<accession>A0A0D6R3T2</accession>
<dbReference type="InterPro" id="IPR011992">
    <property type="entry name" value="EF-hand-dom_pair"/>
</dbReference>
<feature type="domain" description="EF-hand" evidence="2">
    <location>
        <begin position="63"/>
        <end position="98"/>
    </location>
</feature>
<name>A0A0D6R3T2_ARACU</name>
<dbReference type="PANTHER" id="PTHR47319">
    <property type="entry name" value="CALCIUM-BINDING PROTEIN KIC"/>
    <property type="match status" value="1"/>
</dbReference>
<evidence type="ECO:0000256" key="1">
    <source>
        <dbReference type="ARBA" id="ARBA00022837"/>
    </source>
</evidence>
<dbReference type="EMBL" id="GCKF01033050">
    <property type="protein sequence ID" value="JAG97459.1"/>
    <property type="molecule type" value="Transcribed_RNA"/>
</dbReference>
<dbReference type="Pfam" id="PF13833">
    <property type="entry name" value="EF-hand_8"/>
    <property type="match status" value="1"/>
</dbReference>